<comment type="caution">
    <text evidence="2">The sequence shown here is derived from an EMBL/GenBank/DDBJ whole genome shotgun (WGS) entry which is preliminary data.</text>
</comment>
<dbReference type="InterPro" id="IPR003672">
    <property type="entry name" value="CobN/Mg_chltase"/>
</dbReference>
<accession>A0ABQ7H9N0</accession>
<protein>
    <submittedName>
        <fullName evidence="2">CobN/magnesium chelatase</fullName>
    </submittedName>
</protein>
<keyword evidence="3" id="KW-1185">Reference proteome</keyword>
<evidence type="ECO:0000313" key="2">
    <source>
        <dbReference type="EMBL" id="KAF5843564.1"/>
    </source>
</evidence>
<name>A0ABQ7H9N0_DUNSA</name>
<reference evidence="2" key="1">
    <citation type="submission" date="2017-08" db="EMBL/GenBank/DDBJ databases">
        <authorList>
            <person name="Polle J.E."/>
            <person name="Barry K."/>
            <person name="Cushman J."/>
            <person name="Schmutz J."/>
            <person name="Tran D."/>
            <person name="Hathwaick L.T."/>
            <person name="Yim W.C."/>
            <person name="Jenkins J."/>
            <person name="Mckie-Krisberg Z.M."/>
            <person name="Prochnik S."/>
            <person name="Lindquist E."/>
            <person name="Dockter R.B."/>
            <person name="Adam C."/>
            <person name="Molina H."/>
            <person name="Bunkerborg J."/>
            <person name="Jin E."/>
            <person name="Buchheim M."/>
            <person name="Magnuson J."/>
        </authorList>
    </citation>
    <scope>NUCLEOTIDE SEQUENCE</scope>
    <source>
        <strain evidence="2">CCAP 19/18</strain>
    </source>
</reference>
<proteinExistence type="predicted"/>
<dbReference type="EMBL" id="MU069440">
    <property type="protein sequence ID" value="KAF5843564.1"/>
    <property type="molecule type" value="Genomic_DNA"/>
</dbReference>
<dbReference type="PANTHER" id="PTHR44119">
    <property type="entry name" value="MAGNESIUM-CHELATASE SUBUNIT CHLH, CHLOROPLASTIC"/>
    <property type="match status" value="1"/>
</dbReference>
<gene>
    <name evidence="2" type="ORF">DUNSADRAFT_12826</name>
</gene>
<dbReference type="Proteomes" id="UP000815325">
    <property type="component" value="Unassembled WGS sequence"/>
</dbReference>
<evidence type="ECO:0000259" key="1">
    <source>
        <dbReference type="Pfam" id="PF02514"/>
    </source>
</evidence>
<dbReference type="PANTHER" id="PTHR44119:SF1">
    <property type="entry name" value="MAGNESIUM-CHELATASE SUBUNIT CHLH, CHLOROPLASTIC"/>
    <property type="match status" value="1"/>
</dbReference>
<dbReference type="Pfam" id="PF02514">
    <property type="entry name" value="CobN-Mg_chel"/>
    <property type="match status" value="1"/>
</dbReference>
<evidence type="ECO:0000313" key="3">
    <source>
        <dbReference type="Proteomes" id="UP000815325"/>
    </source>
</evidence>
<sequence length="325" mass="35019">MFDKLGYHYWLVTIATATATNRYAKHGPLRGTDAPVVGVLLYRKHVITEQPYIPQIISIMEQEGHIPVPIFINGVEAHTVVRDMLTTDNEQRMLARGEIGSISQTLSRDAVRVDAVVSTIGFPLVGGPAGSMEGGRQAEVAKTILSTKNVPYQVAAPLLIQDMESWTQNGVAGLQSVVLYSLPELDGAIDTVPLGGLVGDNIFLVPERVSKMCARLRKWVDLRRKPAHERKVAVLLYGFPPGVGATGTAALLNVPNSLVNLLRALKAEGYDLGDLDVENLNGESLIAALTAQEDQRTISRGAAGELGLLVHFCAEVWVAKASSLP</sequence>
<organism evidence="2 3">
    <name type="scientific">Dunaliella salina</name>
    <name type="common">Green alga</name>
    <name type="synonym">Protococcus salinus</name>
    <dbReference type="NCBI Taxonomy" id="3046"/>
    <lineage>
        <taxon>Eukaryota</taxon>
        <taxon>Viridiplantae</taxon>
        <taxon>Chlorophyta</taxon>
        <taxon>core chlorophytes</taxon>
        <taxon>Chlorophyceae</taxon>
        <taxon>CS clade</taxon>
        <taxon>Chlamydomonadales</taxon>
        <taxon>Dunaliellaceae</taxon>
        <taxon>Dunaliella</taxon>
    </lineage>
</organism>
<feature type="domain" description="CobN/magnesium chelatase" evidence="1">
    <location>
        <begin position="28"/>
        <end position="295"/>
    </location>
</feature>